<dbReference type="PANTHER" id="PTHR24305">
    <property type="entry name" value="CYTOCHROME P450"/>
    <property type="match status" value="1"/>
</dbReference>
<dbReference type="InterPro" id="IPR001128">
    <property type="entry name" value="Cyt_P450"/>
</dbReference>
<evidence type="ECO:0000256" key="5">
    <source>
        <dbReference type="ARBA" id="ARBA00023004"/>
    </source>
</evidence>
<dbReference type="EMBL" id="JABFAI010000179">
    <property type="protein sequence ID" value="KAF4951370.1"/>
    <property type="molecule type" value="Genomic_DNA"/>
</dbReference>
<comment type="caution">
    <text evidence="6">The sequence shown here is derived from an EMBL/GenBank/DDBJ whole genome shotgun (WGS) entry which is preliminary data.</text>
</comment>
<comment type="cofactor">
    <cofactor evidence="1">
        <name>heme</name>
        <dbReference type="ChEBI" id="CHEBI:30413"/>
    </cofactor>
</comment>
<keyword evidence="5" id="KW-0408">Iron</keyword>
<reference evidence="6" key="2">
    <citation type="submission" date="2020-05" db="EMBL/GenBank/DDBJ databases">
        <authorList>
            <person name="Kim H.-S."/>
            <person name="Proctor R.H."/>
            <person name="Brown D.W."/>
        </authorList>
    </citation>
    <scope>NUCLEOTIDE SEQUENCE</scope>
    <source>
        <strain evidence="6">NRRL 45417</strain>
    </source>
</reference>
<dbReference type="GO" id="GO:0005506">
    <property type="term" value="F:iron ion binding"/>
    <property type="evidence" value="ECO:0007669"/>
    <property type="project" value="InterPro"/>
</dbReference>
<comment type="similarity">
    <text evidence="2">Belongs to the cytochrome P450 family.</text>
</comment>
<proteinExistence type="inferred from homology"/>
<keyword evidence="3" id="KW-0349">Heme</keyword>
<dbReference type="Pfam" id="PF00067">
    <property type="entry name" value="p450"/>
    <property type="match status" value="1"/>
</dbReference>
<protein>
    <recommendedName>
        <fullName evidence="8">Cytochrome P450</fullName>
    </recommendedName>
</protein>
<reference evidence="6" key="1">
    <citation type="journal article" date="2020" name="BMC Genomics">
        <title>Correction to: Identification and distribution of gene clusters required for synthesis of sphingolipid metabolism inhibitors in diverse species of the filamentous fungus Fusarium.</title>
        <authorList>
            <person name="Kim H.S."/>
            <person name="Lohmar J.M."/>
            <person name="Busman M."/>
            <person name="Brown D.W."/>
            <person name="Naumann T.A."/>
            <person name="Divon H.H."/>
            <person name="Lysoe E."/>
            <person name="Uhlig S."/>
            <person name="Proctor R.H."/>
        </authorList>
    </citation>
    <scope>NUCLEOTIDE SEQUENCE</scope>
    <source>
        <strain evidence="6">NRRL 45417</strain>
    </source>
</reference>
<dbReference type="AlphaFoldDB" id="A0A8H4T4U6"/>
<dbReference type="InterPro" id="IPR050121">
    <property type="entry name" value="Cytochrome_P450_monoxygenase"/>
</dbReference>
<dbReference type="SUPFAM" id="SSF48264">
    <property type="entry name" value="Cytochrome P450"/>
    <property type="match status" value="1"/>
</dbReference>
<sequence>MSSPPYSLQSVTLLDPLIKSNAQRLVQRLRSGASSPVDAYTLCGLFSLEVISQADFVKDFSNDINGAATLKLLQAMDGSALTLLFDGVLPFVARLDIGTKLPGAIGDPYRKRDDWREKSYEMVDHFLGKSASDEKYLLTPLATGVDGYLGRKLTHEELVEEAMGYVFAGSCTTSLTLTYLLYELSKPENTAIQDRLRTEVLAIPEDGIVAIRNNTCINAIIKETFRTHPTIISTIPQLLTEPLTLVQYTLPP</sequence>
<dbReference type="InterPro" id="IPR036396">
    <property type="entry name" value="Cyt_P450_sf"/>
</dbReference>
<evidence type="ECO:0000256" key="1">
    <source>
        <dbReference type="ARBA" id="ARBA00001971"/>
    </source>
</evidence>
<organism evidence="6 7">
    <name type="scientific">Fusarium gaditjirri</name>
    <dbReference type="NCBI Taxonomy" id="282569"/>
    <lineage>
        <taxon>Eukaryota</taxon>
        <taxon>Fungi</taxon>
        <taxon>Dikarya</taxon>
        <taxon>Ascomycota</taxon>
        <taxon>Pezizomycotina</taxon>
        <taxon>Sordariomycetes</taxon>
        <taxon>Hypocreomycetidae</taxon>
        <taxon>Hypocreales</taxon>
        <taxon>Nectriaceae</taxon>
        <taxon>Fusarium</taxon>
        <taxon>Fusarium nisikadoi species complex</taxon>
    </lineage>
</organism>
<dbReference type="Gene3D" id="1.10.630.10">
    <property type="entry name" value="Cytochrome P450"/>
    <property type="match status" value="1"/>
</dbReference>
<evidence type="ECO:0000256" key="3">
    <source>
        <dbReference type="ARBA" id="ARBA00022617"/>
    </source>
</evidence>
<name>A0A8H4T4U6_9HYPO</name>
<evidence type="ECO:0008006" key="8">
    <source>
        <dbReference type="Google" id="ProtNLM"/>
    </source>
</evidence>
<accession>A0A8H4T4U6</accession>
<dbReference type="GO" id="GO:0020037">
    <property type="term" value="F:heme binding"/>
    <property type="evidence" value="ECO:0007669"/>
    <property type="project" value="InterPro"/>
</dbReference>
<keyword evidence="7" id="KW-1185">Reference proteome</keyword>
<keyword evidence="4" id="KW-0479">Metal-binding</keyword>
<dbReference type="OrthoDB" id="1470350at2759"/>
<dbReference type="PANTHER" id="PTHR24305:SF210">
    <property type="entry name" value="CYTOCHROME P450 MONOOXYGENASE ASQL-RELATED"/>
    <property type="match status" value="1"/>
</dbReference>
<evidence type="ECO:0000256" key="4">
    <source>
        <dbReference type="ARBA" id="ARBA00022723"/>
    </source>
</evidence>
<dbReference type="Proteomes" id="UP000604273">
    <property type="component" value="Unassembled WGS sequence"/>
</dbReference>
<evidence type="ECO:0000313" key="6">
    <source>
        <dbReference type="EMBL" id="KAF4951370.1"/>
    </source>
</evidence>
<gene>
    <name evidence="6" type="ORF">FGADI_7568</name>
</gene>
<dbReference type="GO" id="GO:0016705">
    <property type="term" value="F:oxidoreductase activity, acting on paired donors, with incorporation or reduction of molecular oxygen"/>
    <property type="evidence" value="ECO:0007669"/>
    <property type="project" value="InterPro"/>
</dbReference>
<evidence type="ECO:0000313" key="7">
    <source>
        <dbReference type="Proteomes" id="UP000604273"/>
    </source>
</evidence>
<dbReference type="GO" id="GO:0004497">
    <property type="term" value="F:monooxygenase activity"/>
    <property type="evidence" value="ECO:0007669"/>
    <property type="project" value="InterPro"/>
</dbReference>
<evidence type="ECO:0000256" key="2">
    <source>
        <dbReference type="ARBA" id="ARBA00010617"/>
    </source>
</evidence>